<organism evidence="1 2">
    <name type="scientific">Bacteroides caccae</name>
    <dbReference type="NCBI Taxonomy" id="47678"/>
    <lineage>
        <taxon>Bacteria</taxon>
        <taxon>Pseudomonadati</taxon>
        <taxon>Bacteroidota</taxon>
        <taxon>Bacteroidia</taxon>
        <taxon>Bacteroidales</taxon>
        <taxon>Bacteroidaceae</taxon>
        <taxon>Bacteroides</taxon>
    </lineage>
</organism>
<gene>
    <name evidence="1" type="ORF">F2Y31_12075</name>
</gene>
<reference evidence="1 2" key="1">
    <citation type="journal article" date="2019" name="Nat. Med.">
        <title>A library of human gut bacterial isolates paired with longitudinal multiomics data enables mechanistic microbiome research.</title>
        <authorList>
            <person name="Poyet M."/>
            <person name="Groussin M."/>
            <person name="Gibbons S.M."/>
            <person name="Avila-Pacheco J."/>
            <person name="Jiang X."/>
            <person name="Kearney S.M."/>
            <person name="Perrotta A.R."/>
            <person name="Berdy B."/>
            <person name="Zhao S."/>
            <person name="Lieberman T.D."/>
            <person name="Swanson P.K."/>
            <person name="Smith M."/>
            <person name="Roesemann S."/>
            <person name="Alexander J.E."/>
            <person name="Rich S.A."/>
            <person name="Livny J."/>
            <person name="Vlamakis H."/>
            <person name="Clish C."/>
            <person name="Bullock K."/>
            <person name="Deik A."/>
            <person name="Scott J."/>
            <person name="Pierce K.A."/>
            <person name="Xavier R.J."/>
            <person name="Alm E.J."/>
        </authorList>
    </citation>
    <scope>NUCLEOTIDE SEQUENCE [LARGE SCALE GENOMIC DNA]</scope>
    <source>
        <strain evidence="1 2">BIOML-A19</strain>
    </source>
</reference>
<dbReference type="RefSeq" id="WP_149882260.1">
    <property type="nucleotide sequence ID" value="NZ_JAHONX010000011.1"/>
</dbReference>
<evidence type="ECO:0008006" key="3">
    <source>
        <dbReference type="Google" id="ProtNLM"/>
    </source>
</evidence>
<dbReference type="PANTHER" id="PTHR23416:SF54">
    <property type="entry name" value="ACETYLTRANSFERASE, CYSE_LACA_LPXA_NODL FAMILY (AFU_ORTHOLOGUE AFUA_2G08430)-RELATED"/>
    <property type="match status" value="1"/>
</dbReference>
<comment type="caution">
    <text evidence="1">The sequence shown here is derived from an EMBL/GenBank/DDBJ whole genome shotgun (WGS) entry which is preliminary data.</text>
</comment>
<protein>
    <recommendedName>
        <fullName evidence="3">Acyltransferase</fullName>
    </recommendedName>
</protein>
<sequence length="77" mass="8155">MFINASHEIGPIEHRAGKGINAPIRIEDGCWIGANVTIMPGVTIAKGCIIGAGTLVTEDTEENGIYVGIPARLIRKL</sequence>
<evidence type="ECO:0000313" key="1">
    <source>
        <dbReference type="EMBL" id="KAA5498678.1"/>
    </source>
</evidence>
<dbReference type="SUPFAM" id="SSF51161">
    <property type="entry name" value="Trimeric LpxA-like enzymes"/>
    <property type="match status" value="1"/>
</dbReference>
<dbReference type="InterPro" id="IPR051159">
    <property type="entry name" value="Hexapeptide_acetyltransf"/>
</dbReference>
<dbReference type="Pfam" id="PF00132">
    <property type="entry name" value="Hexapep"/>
    <property type="match status" value="1"/>
</dbReference>
<dbReference type="InterPro" id="IPR011004">
    <property type="entry name" value="Trimer_LpxA-like_sf"/>
</dbReference>
<dbReference type="PANTHER" id="PTHR23416">
    <property type="entry name" value="SIALIC ACID SYNTHASE-RELATED"/>
    <property type="match status" value="1"/>
</dbReference>
<dbReference type="Gene3D" id="2.160.10.10">
    <property type="entry name" value="Hexapeptide repeat proteins"/>
    <property type="match status" value="1"/>
</dbReference>
<dbReference type="AlphaFoldDB" id="A0A9P4A6U3"/>
<name>A0A9P4A6U3_9BACE</name>
<proteinExistence type="predicted"/>
<dbReference type="GO" id="GO:0008374">
    <property type="term" value="F:O-acyltransferase activity"/>
    <property type="evidence" value="ECO:0007669"/>
    <property type="project" value="TreeGrafter"/>
</dbReference>
<dbReference type="InterPro" id="IPR001451">
    <property type="entry name" value="Hexapep"/>
</dbReference>
<evidence type="ECO:0000313" key="2">
    <source>
        <dbReference type="Proteomes" id="UP000368418"/>
    </source>
</evidence>
<dbReference type="EMBL" id="VVYD01000009">
    <property type="protein sequence ID" value="KAA5498678.1"/>
    <property type="molecule type" value="Genomic_DNA"/>
</dbReference>
<dbReference type="Proteomes" id="UP000368418">
    <property type="component" value="Unassembled WGS sequence"/>
</dbReference>
<accession>A0A9P4A6U3</accession>